<dbReference type="InterPro" id="IPR003593">
    <property type="entry name" value="AAA+_ATPase"/>
</dbReference>
<dbReference type="GO" id="GO:0016887">
    <property type="term" value="F:ATP hydrolysis activity"/>
    <property type="evidence" value="ECO:0007669"/>
    <property type="project" value="InterPro"/>
</dbReference>
<dbReference type="RefSeq" id="WP_035811047.1">
    <property type="nucleotide sequence ID" value="NZ_CCSE01000001.1"/>
</dbReference>
<name>A0A078MFS0_9STAP</name>
<dbReference type="OrthoDB" id="9810992at2"/>
<dbReference type="PANTHER" id="PTHR24220:SF676">
    <property type="entry name" value="OLIGOPEPTIDE TRANSPORT ATP-BINDING PROTEIN AMIE"/>
    <property type="match status" value="1"/>
</dbReference>
<protein>
    <submittedName>
        <fullName evidence="4">Alpha-D-ribose 1-methylphosphonate 5-triphosphate synthase subunit PhnL</fullName>
    </submittedName>
</protein>
<dbReference type="InterPro" id="IPR027417">
    <property type="entry name" value="P-loop_NTPase"/>
</dbReference>
<keyword evidence="1" id="KW-0547">Nucleotide-binding</keyword>
<evidence type="ECO:0000313" key="5">
    <source>
        <dbReference type="Proteomes" id="UP000044136"/>
    </source>
</evidence>
<feature type="domain" description="ABC transporter" evidence="3">
    <location>
        <begin position="2"/>
        <end position="232"/>
    </location>
</feature>
<dbReference type="SUPFAM" id="SSF52540">
    <property type="entry name" value="P-loop containing nucleoside triphosphate hydrolases"/>
    <property type="match status" value="1"/>
</dbReference>
<evidence type="ECO:0000259" key="3">
    <source>
        <dbReference type="PROSITE" id="PS50893"/>
    </source>
</evidence>
<dbReference type="InterPro" id="IPR015854">
    <property type="entry name" value="ABC_transpr_LolD-like"/>
</dbReference>
<gene>
    <name evidence="4" type="primary">phnL</name>
    <name evidence="4" type="ORF">BN1048_02130</name>
</gene>
<organism evidence="4 5">
    <name type="scientific">Jeotgalicoccus saudimassiliensis</name>
    <dbReference type="NCBI Taxonomy" id="1461582"/>
    <lineage>
        <taxon>Bacteria</taxon>
        <taxon>Bacillati</taxon>
        <taxon>Bacillota</taxon>
        <taxon>Bacilli</taxon>
        <taxon>Bacillales</taxon>
        <taxon>Staphylococcaceae</taxon>
        <taxon>Jeotgalicoccus</taxon>
    </lineage>
</organism>
<dbReference type="PANTHER" id="PTHR24220">
    <property type="entry name" value="IMPORT ATP-BINDING PROTEIN"/>
    <property type="match status" value="1"/>
</dbReference>
<keyword evidence="2" id="KW-0067">ATP-binding</keyword>
<dbReference type="InterPro" id="IPR003439">
    <property type="entry name" value="ABC_transporter-like_ATP-bd"/>
</dbReference>
<evidence type="ECO:0000256" key="2">
    <source>
        <dbReference type="ARBA" id="ARBA00022840"/>
    </source>
</evidence>
<dbReference type="Proteomes" id="UP000044136">
    <property type="component" value="Unassembled WGS sequence"/>
</dbReference>
<dbReference type="PROSITE" id="PS50893">
    <property type="entry name" value="ABC_TRANSPORTER_2"/>
    <property type="match status" value="1"/>
</dbReference>
<dbReference type="GO" id="GO:0022857">
    <property type="term" value="F:transmembrane transporter activity"/>
    <property type="evidence" value="ECO:0007669"/>
    <property type="project" value="TreeGrafter"/>
</dbReference>
<dbReference type="Gene3D" id="3.40.50.300">
    <property type="entry name" value="P-loop containing nucleotide triphosphate hydrolases"/>
    <property type="match status" value="1"/>
</dbReference>
<proteinExistence type="predicted"/>
<dbReference type="AlphaFoldDB" id="A0A078MFS0"/>
<dbReference type="Pfam" id="PF00005">
    <property type="entry name" value="ABC_tran"/>
    <property type="match status" value="1"/>
</dbReference>
<keyword evidence="5" id="KW-1185">Reference proteome</keyword>
<accession>A0A078MFS0</accession>
<dbReference type="STRING" id="1461582.BN1048_02130"/>
<evidence type="ECO:0000313" key="4">
    <source>
        <dbReference type="EMBL" id="CEA03556.1"/>
    </source>
</evidence>
<reference evidence="4 5" key="1">
    <citation type="submission" date="2014-07" db="EMBL/GenBank/DDBJ databases">
        <authorList>
            <person name="Urmite Genomes Urmite Genomes"/>
        </authorList>
    </citation>
    <scope>NUCLEOTIDE SEQUENCE [LARGE SCALE GENOMIC DNA]</scope>
    <source>
        <strain evidence="4 5">13MG44_air</strain>
    </source>
</reference>
<dbReference type="SMART" id="SM00382">
    <property type="entry name" value="AAA"/>
    <property type="match status" value="1"/>
</dbReference>
<dbReference type="HOGENOM" id="CLU_000604_1_22_9"/>
<dbReference type="EMBL" id="CCSE01000001">
    <property type="protein sequence ID" value="CEA03556.1"/>
    <property type="molecule type" value="Genomic_DNA"/>
</dbReference>
<dbReference type="GO" id="GO:0005524">
    <property type="term" value="F:ATP binding"/>
    <property type="evidence" value="ECO:0007669"/>
    <property type="project" value="UniProtKB-KW"/>
</dbReference>
<sequence>MITINDFSKSFTIHHLDQTREAVQGISFNVAKGEFLGIVGESGSGKSTILKSIYGTYKPTTGSVHYDSDRYGDVDLHKISDRSLISLRTREIGYVSQFLKVMPRTTTLELVINSMLEMGIDKDTAAKTAEETLEHFDIPKALWHNYPNTFSGGEKLRLNIACAVVKNPRLLLLDEPTASLDEQSKLKVRETISKLIDNGTTLIGIFHDLEFMDGLCNKVYDMNTKTLEERAI</sequence>
<dbReference type="GO" id="GO:0005886">
    <property type="term" value="C:plasma membrane"/>
    <property type="evidence" value="ECO:0007669"/>
    <property type="project" value="TreeGrafter"/>
</dbReference>
<evidence type="ECO:0000256" key="1">
    <source>
        <dbReference type="ARBA" id="ARBA00022741"/>
    </source>
</evidence>
<dbReference type="eggNOG" id="COG4778">
    <property type="taxonomic scope" value="Bacteria"/>
</dbReference>